<dbReference type="Pfam" id="PF00096">
    <property type="entry name" value="zf-C2H2"/>
    <property type="match status" value="1"/>
</dbReference>
<dbReference type="SUPFAM" id="SSF57667">
    <property type="entry name" value="beta-beta-alpha zinc fingers"/>
    <property type="match status" value="1"/>
</dbReference>
<keyword evidence="6" id="KW-0805">Transcription regulation</keyword>
<dbReference type="PANTHER" id="PTHR24388:SF100">
    <property type="entry name" value="ZINC FINGER PROTEIN 423"/>
    <property type="match status" value="1"/>
</dbReference>
<keyword evidence="3" id="KW-0677">Repeat</keyword>
<gene>
    <name evidence="12" type="ORF">HOLleu_13066</name>
</gene>
<dbReference type="OrthoDB" id="5428132at2759"/>
<name>A0A9Q1CCC8_HOLLE</name>
<evidence type="ECO:0000256" key="4">
    <source>
        <dbReference type="ARBA" id="ARBA00022771"/>
    </source>
</evidence>
<sequence length="323" mass="35345">MPRSFLIRKLAVTEDQRANSTSKWDCFAASTQKTDSSKNQPTPLNLQVGANSTEVPKVFHFHSVELPFNKGRDWSRAETRHPIQIGGAPVEQGTSASQSLTSPSNNVFGNQGLLYVATENGLLLLPNLSTAPPITGGPFSVQLSQLTDQNGHFLVDEKSIFFTASNHITQMDNATNGEPWKEKLQVTPSTNHSNTNFELTQGASHEVANSYTNISTQQGPQEAPLNLSISANSLSHQRPGASSLKEVLNVPAPRSVNPQNQPMHGYECSECGKTYSTSSNLARHRQTHRSVNDQKARKCPHCDKVYVSMPALSMHIRDTQVGM</sequence>
<dbReference type="Gene3D" id="3.30.160.60">
    <property type="entry name" value="Classic Zinc Finger"/>
    <property type="match status" value="1"/>
</dbReference>
<evidence type="ECO:0000256" key="6">
    <source>
        <dbReference type="ARBA" id="ARBA00023015"/>
    </source>
</evidence>
<evidence type="ECO:0000256" key="2">
    <source>
        <dbReference type="ARBA" id="ARBA00022723"/>
    </source>
</evidence>
<dbReference type="InterPro" id="IPR036236">
    <property type="entry name" value="Znf_C2H2_sf"/>
</dbReference>
<keyword evidence="8" id="KW-0539">Nucleus</keyword>
<dbReference type="GO" id="GO:0000981">
    <property type="term" value="F:DNA-binding transcription factor activity, RNA polymerase II-specific"/>
    <property type="evidence" value="ECO:0007669"/>
    <property type="project" value="TreeGrafter"/>
</dbReference>
<feature type="compositionally biased region" description="Polar residues" evidence="10">
    <location>
        <begin position="92"/>
        <end position="103"/>
    </location>
</feature>
<dbReference type="PANTHER" id="PTHR24388">
    <property type="entry name" value="ZINC FINGER PROTEIN"/>
    <property type="match status" value="1"/>
</dbReference>
<organism evidence="12 13">
    <name type="scientific">Holothuria leucospilota</name>
    <name type="common">Black long sea cucumber</name>
    <name type="synonym">Mertensiothuria leucospilota</name>
    <dbReference type="NCBI Taxonomy" id="206669"/>
    <lineage>
        <taxon>Eukaryota</taxon>
        <taxon>Metazoa</taxon>
        <taxon>Echinodermata</taxon>
        <taxon>Eleutherozoa</taxon>
        <taxon>Echinozoa</taxon>
        <taxon>Holothuroidea</taxon>
        <taxon>Aspidochirotacea</taxon>
        <taxon>Aspidochirotida</taxon>
        <taxon>Holothuriidae</taxon>
        <taxon>Holothuria</taxon>
    </lineage>
</organism>
<keyword evidence="5" id="KW-0862">Zinc</keyword>
<dbReference type="SMART" id="SM00355">
    <property type="entry name" value="ZnF_C2H2"/>
    <property type="match status" value="2"/>
</dbReference>
<keyword evidence="7" id="KW-0804">Transcription</keyword>
<evidence type="ECO:0000313" key="12">
    <source>
        <dbReference type="EMBL" id="KAJ8042084.1"/>
    </source>
</evidence>
<evidence type="ECO:0000256" key="7">
    <source>
        <dbReference type="ARBA" id="ARBA00023163"/>
    </source>
</evidence>
<feature type="domain" description="C2H2-type" evidence="11">
    <location>
        <begin position="266"/>
        <end position="293"/>
    </location>
</feature>
<evidence type="ECO:0000256" key="10">
    <source>
        <dbReference type="SAM" id="MobiDB-lite"/>
    </source>
</evidence>
<evidence type="ECO:0000259" key="11">
    <source>
        <dbReference type="PROSITE" id="PS50157"/>
    </source>
</evidence>
<dbReference type="AlphaFoldDB" id="A0A9Q1CCC8"/>
<dbReference type="PROSITE" id="PS00028">
    <property type="entry name" value="ZINC_FINGER_C2H2_1"/>
    <property type="match status" value="1"/>
</dbReference>
<dbReference type="GO" id="GO:0008270">
    <property type="term" value="F:zinc ion binding"/>
    <property type="evidence" value="ECO:0007669"/>
    <property type="project" value="UniProtKB-KW"/>
</dbReference>
<keyword evidence="4 9" id="KW-0863">Zinc-finger</keyword>
<dbReference type="GO" id="GO:0005634">
    <property type="term" value="C:nucleus"/>
    <property type="evidence" value="ECO:0007669"/>
    <property type="project" value="UniProtKB-SubCell"/>
</dbReference>
<evidence type="ECO:0000256" key="9">
    <source>
        <dbReference type="PROSITE-ProRule" id="PRU00042"/>
    </source>
</evidence>
<dbReference type="FunFam" id="3.30.160.60:FF:000003">
    <property type="entry name" value="Zinc finger protein 3 homolog"/>
    <property type="match status" value="1"/>
</dbReference>
<dbReference type="PROSITE" id="PS50157">
    <property type="entry name" value="ZINC_FINGER_C2H2_2"/>
    <property type="match status" value="1"/>
</dbReference>
<proteinExistence type="predicted"/>
<reference evidence="12" key="1">
    <citation type="submission" date="2021-10" db="EMBL/GenBank/DDBJ databases">
        <title>Tropical sea cucumber genome reveals ecological adaptation and Cuvierian tubules defense mechanism.</title>
        <authorList>
            <person name="Chen T."/>
        </authorList>
    </citation>
    <scope>NUCLEOTIDE SEQUENCE</scope>
    <source>
        <strain evidence="12">Nanhai2018</strain>
        <tissue evidence="12">Muscle</tissue>
    </source>
</reference>
<protein>
    <submittedName>
        <fullName evidence="12">Transcriptional repressor scratch 2</fullName>
    </submittedName>
</protein>
<dbReference type="InterPro" id="IPR013087">
    <property type="entry name" value="Znf_C2H2_type"/>
</dbReference>
<accession>A0A9Q1CCC8</accession>
<evidence type="ECO:0000256" key="3">
    <source>
        <dbReference type="ARBA" id="ARBA00022737"/>
    </source>
</evidence>
<evidence type="ECO:0000256" key="1">
    <source>
        <dbReference type="ARBA" id="ARBA00004123"/>
    </source>
</evidence>
<evidence type="ECO:0000256" key="5">
    <source>
        <dbReference type="ARBA" id="ARBA00022833"/>
    </source>
</evidence>
<keyword evidence="13" id="KW-1185">Reference proteome</keyword>
<comment type="subcellular location">
    <subcellularLocation>
        <location evidence="1">Nucleus</location>
    </subcellularLocation>
</comment>
<evidence type="ECO:0000256" key="8">
    <source>
        <dbReference type="ARBA" id="ARBA00023242"/>
    </source>
</evidence>
<feature type="region of interest" description="Disordered" evidence="10">
    <location>
        <begin position="84"/>
        <end position="103"/>
    </location>
</feature>
<comment type="caution">
    <text evidence="12">The sequence shown here is derived from an EMBL/GenBank/DDBJ whole genome shotgun (WGS) entry which is preliminary data.</text>
</comment>
<dbReference type="EMBL" id="JAIZAY010000005">
    <property type="protein sequence ID" value="KAJ8042084.1"/>
    <property type="molecule type" value="Genomic_DNA"/>
</dbReference>
<dbReference type="InterPro" id="IPR050527">
    <property type="entry name" value="Snail/Krueppel_Znf"/>
</dbReference>
<keyword evidence="2" id="KW-0479">Metal-binding</keyword>
<dbReference type="Proteomes" id="UP001152320">
    <property type="component" value="Chromosome 5"/>
</dbReference>
<dbReference type="GO" id="GO:0000978">
    <property type="term" value="F:RNA polymerase II cis-regulatory region sequence-specific DNA binding"/>
    <property type="evidence" value="ECO:0007669"/>
    <property type="project" value="TreeGrafter"/>
</dbReference>
<evidence type="ECO:0000313" key="13">
    <source>
        <dbReference type="Proteomes" id="UP001152320"/>
    </source>
</evidence>